<keyword evidence="5" id="KW-0378">Hydrolase</keyword>
<dbReference type="Pfam" id="PF00708">
    <property type="entry name" value="Acylphosphatase"/>
    <property type="match status" value="1"/>
</dbReference>
<sequence>MIRRRVVISGRVQGVFFRDGCKREAQRLGVRGWVLNRDDGRVEAVFEGEPDAVEEMIAWARNGPAQAYVTKLEVVDEQPAAEAGFRVR</sequence>
<evidence type="ECO:0000313" key="8">
    <source>
        <dbReference type="EMBL" id="GAA3640579.1"/>
    </source>
</evidence>
<dbReference type="PANTHER" id="PTHR47268">
    <property type="entry name" value="ACYLPHOSPHATASE"/>
    <property type="match status" value="1"/>
</dbReference>
<protein>
    <recommendedName>
        <fullName evidence="3 5">acylphosphatase</fullName>
        <ecNumber evidence="2 5">3.6.1.7</ecNumber>
    </recommendedName>
</protein>
<evidence type="ECO:0000256" key="2">
    <source>
        <dbReference type="ARBA" id="ARBA00012150"/>
    </source>
</evidence>
<dbReference type="PANTHER" id="PTHR47268:SF4">
    <property type="entry name" value="ACYLPHOSPHATASE"/>
    <property type="match status" value="1"/>
</dbReference>
<evidence type="ECO:0000256" key="6">
    <source>
        <dbReference type="RuleBase" id="RU004168"/>
    </source>
</evidence>
<evidence type="ECO:0000256" key="5">
    <source>
        <dbReference type="PROSITE-ProRule" id="PRU00520"/>
    </source>
</evidence>
<dbReference type="PROSITE" id="PS51160">
    <property type="entry name" value="ACYLPHOSPHATASE_3"/>
    <property type="match status" value="1"/>
</dbReference>
<dbReference type="EC" id="3.6.1.7" evidence="2 5"/>
<evidence type="ECO:0000313" key="9">
    <source>
        <dbReference type="Proteomes" id="UP001501490"/>
    </source>
</evidence>
<feature type="active site" evidence="5">
    <location>
        <position position="18"/>
    </location>
</feature>
<dbReference type="PRINTS" id="PR00112">
    <property type="entry name" value="ACYLPHPHTASE"/>
</dbReference>
<reference evidence="9" key="1">
    <citation type="journal article" date="2019" name="Int. J. Syst. Evol. Microbiol.">
        <title>The Global Catalogue of Microorganisms (GCM) 10K type strain sequencing project: providing services to taxonomists for standard genome sequencing and annotation.</title>
        <authorList>
            <consortium name="The Broad Institute Genomics Platform"/>
            <consortium name="The Broad Institute Genome Sequencing Center for Infectious Disease"/>
            <person name="Wu L."/>
            <person name="Ma J."/>
        </authorList>
    </citation>
    <scope>NUCLEOTIDE SEQUENCE [LARGE SCALE GENOMIC DNA]</scope>
    <source>
        <strain evidence="9">JCM 16929</strain>
    </source>
</reference>
<gene>
    <name evidence="8" type="ORF">GCM10022236_49010</name>
</gene>
<dbReference type="SUPFAM" id="SSF54975">
    <property type="entry name" value="Acylphosphatase/BLUF domain-like"/>
    <property type="match status" value="1"/>
</dbReference>
<feature type="active site" evidence="5">
    <location>
        <position position="36"/>
    </location>
</feature>
<comment type="caution">
    <text evidence="8">The sequence shown here is derived from an EMBL/GenBank/DDBJ whole genome shotgun (WGS) entry which is preliminary data.</text>
</comment>
<dbReference type="InterPro" id="IPR020456">
    <property type="entry name" value="Acylphosphatase"/>
</dbReference>
<accession>A0ABP7ATZ2</accession>
<comment type="catalytic activity">
    <reaction evidence="4 5">
        <text>an acyl phosphate + H2O = a carboxylate + phosphate + H(+)</text>
        <dbReference type="Rhea" id="RHEA:14965"/>
        <dbReference type="ChEBI" id="CHEBI:15377"/>
        <dbReference type="ChEBI" id="CHEBI:15378"/>
        <dbReference type="ChEBI" id="CHEBI:29067"/>
        <dbReference type="ChEBI" id="CHEBI:43474"/>
        <dbReference type="ChEBI" id="CHEBI:59918"/>
        <dbReference type="EC" id="3.6.1.7"/>
    </reaction>
</comment>
<dbReference type="Proteomes" id="UP001501490">
    <property type="component" value="Unassembled WGS sequence"/>
</dbReference>
<dbReference type="InterPro" id="IPR001792">
    <property type="entry name" value="Acylphosphatase-like_dom"/>
</dbReference>
<comment type="similarity">
    <text evidence="1 6">Belongs to the acylphosphatase family.</text>
</comment>
<dbReference type="PROSITE" id="PS00150">
    <property type="entry name" value="ACYLPHOSPHATASE_1"/>
    <property type="match status" value="1"/>
</dbReference>
<evidence type="ECO:0000256" key="3">
    <source>
        <dbReference type="ARBA" id="ARBA00015991"/>
    </source>
</evidence>
<dbReference type="RefSeq" id="WP_344809593.1">
    <property type="nucleotide sequence ID" value="NZ_BAABAB010000050.1"/>
</dbReference>
<proteinExistence type="inferred from homology"/>
<evidence type="ECO:0000256" key="4">
    <source>
        <dbReference type="ARBA" id="ARBA00047645"/>
    </source>
</evidence>
<evidence type="ECO:0000256" key="1">
    <source>
        <dbReference type="ARBA" id="ARBA00005614"/>
    </source>
</evidence>
<dbReference type="Gene3D" id="3.30.70.100">
    <property type="match status" value="1"/>
</dbReference>
<evidence type="ECO:0000259" key="7">
    <source>
        <dbReference type="PROSITE" id="PS51160"/>
    </source>
</evidence>
<feature type="domain" description="Acylphosphatase-like" evidence="7">
    <location>
        <begin position="3"/>
        <end position="88"/>
    </location>
</feature>
<keyword evidence="9" id="KW-1185">Reference proteome</keyword>
<dbReference type="InterPro" id="IPR036046">
    <property type="entry name" value="Acylphosphatase-like_dom_sf"/>
</dbReference>
<name>A0ABP7ATZ2_9ACTN</name>
<dbReference type="InterPro" id="IPR017968">
    <property type="entry name" value="Acylphosphatase_CS"/>
</dbReference>
<dbReference type="EMBL" id="BAABAB010000050">
    <property type="protein sequence ID" value="GAA3640579.1"/>
    <property type="molecule type" value="Genomic_DNA"/>
</dbReference>
<organism evidence="8 9">
    <name type="scientific">Microlunatus ginsengisoli</name>
    <dbReference type="NCBI Taxonomy" id="363863"/>
    <lineage>
        <taxon>Bacteria</taxon>
        <taxon>Bacillati</taxon>
        <taxon>Actinomycetota</taxon>
        <taxon>Actinomycetes</taxon>
        <taxon>Propionibacteriales</taxon>
        <taxon>Propionibacteriaceae</taxon>
        <taxon>Microlunatus</taxon>
    </lineage>
</organism>